<evidence type="ECO:0000256" key="5">
    <source>
        <dbReference type="SAM" id="Phobius"/>
    </source>
</evidence>
<evidence type="ECO:0000313" key="6">
    <source>
        <dbReference type="EMBL" id="ETN37002.1"/>
    </source>
</evidence>
<evidence type="ECO:0000256" key="4">
    <source>
        <dbReference type="SAM" id="MobiDB-lite"/>
    </source>
</evidence>
<dbReference type="FunFam" id="3.90.550.10:FF:000117">
    <property type="entry name" value="Glycosyltransferase family 34 protein"/>
    <property type="match status" value="1"/>
</dbReference>
<keyword evidence="7" id="KW-1185">Reference proteome</keyword>
<dbReference type="RefSeq" id="XP_008720534.1">
    <property type="nucleotide sequence ID" value="XM_008722312.1"/>
</dbReference>
<dbReference type="PANTHER" id="PTHR31306">
    <property type="entry name" value="ALPHA-1,6-MANNOSYLTRANSFERASE MNN11-RELATED"/>
    <property type="match status" value="1"/>
</dbReference>
<keyword evidence="2" id="KW-0328">Glycosyltransferase</keyword>
<reference evidence="6 7" key="1">
    <citation type="submission" date="2013-03" db="EMBL/GenBank/DDBJ databases">
        <title>The Genome Sequence of Phialophora europaea CBS 101466.</title>
        <authorList>
            <consortium name="The Broad Institute Genomics Platform"/>
            <person name="Cuomo C."/>
            <person name="de Hoog S."/>
            <person name="Gorbushina A."/>
            <person name="Walker B."/>
            <person name="Young S.K."/>
            <person name="Zeng Q."/>
            <person name="Gargeya S."/>
            <person name="Fitzgerald M."/>
            <person name="Haas B."/>
            <person name="Abouelleil A."/>
            <person name="Allen A.W."/>
            <person name="Alvarado L."/>
            <person name="Arachchi H.M."/>
            <person name="Berlin A.M."/>
            <person name="Chapman S.B."/>
            <person name="Gainer-Dewar J."/>
            <person name="Goldberg J."/>
            <person name="Griggs A."/>
            <person name="Gujja S."/>
            <person name="Hansen M."/>
            <person name="Howarth C."/>
            <person name="Imamovic A."/>
            <person name="Ireland A."/>
            <person name="Larimer J."/>
            <person name="McCowan C."/>
            <person name="Murphy C."/>
            <person name="Pearson M."/>
            <person name="Poon T.W."/>
            <person name="Priest M."/>
            <person name="Roberts A."/>
            <person name="Saif S."/>
            <person name="Shea T."/>
            <person name="Sisk P."/>
            <person name="Sykes S."/>
            <person name="Wortman J."/>
            <person name="Nusbaum C."/>
            <person name="Birren B."/>
        </authorList>
    </citation>
    <scope>NUCLEOTIDE SEQUENCE [LARGE SCALE GENOMIC DNA]</scope>
    <source>
        <strain evidence="6 7">CBS 101466</strain>
    </source>
</reference>
<accession>W2RKJ1</accession>
<gene>
    <name evidence="6" type="ORF">HMPREF1541_07990</name>
</gene>
<evidence type="ECO:0000313" key="7">
    <source>
        <dbReference type="Proteomes" id="UP000030752"/>
    </source>
</evidence>
<dbReference type="FunCoup" id="W2RKJ1">
    <property type="interactions" value="134"/>
</dbReference>
<evidence type="ECO:0000256" key="2">
    <source>
        <dbReference type="ARBA" id="ARBA00022676"/>
    </source>
</evidence>
<dbReference type="AlphaFoldDB" id="W2RKJ1"/>
<comment type="similarity">
    <text evidence="1">Belongs to the glycosyltransferase 34 family.</text>
</comment>
<feature type="transmembrane region" description="Helical" evidence="5">
    <location>
        <begin position="130"/>
        <end position="150"/>
    </location>
</feature>
<dbReference type="InParanoid" id="W2RKJ1"/>
<dbReference type="GO" id="GO:0000136">
    <property type="term" value="C:mannan polymerase complex"/>
    <property type="evidence" value="ECO:0007669"/>
    <property type="project" value="EnsemblFungi"/>
</dbReference>
<dbReference type="Gene3D" id="3.90.550.10">
    <property type="entry name" value="Spore Coat Polysaccharide Biosynthesis Protein SpsA, Chain A"/>
    <property type="match status" value="1"/>
</dbReference>
<dbReference type="EMBL" id="KB822724">
    <property type="protein sequence ID" value="ETN37002.1"/>
    <property type="molecule type" value="Genomic_DNA"/>
</dbReference>
<sequence>MSLSRTPSPRPNGGWSSRGLTDSRDSSPRSFGEMNNLSNTEDQWAAARAKSQRVRGGPTIQTKNEGFFQRSRRKISQTLPLPAFHRSGPKIPKDWREAEKLGRGRWTPGGGSGVTRLKTFVGNVLRRFKFVFIVLAIVASSTVLISQTGMKQQYRASKSLGGGSNFVIILAANEGGGVMEWKGPREWAIERDSIRNKRKYADRWGYHLEIADMSTKKRYAHEWRESWEKVDTMRNAMAKYPKAEWFWWLDLNTFIMEPSYSLQSHIFNHLSRAVYRDINHYNPLNITHPPVNPTLDPVTSSPSGDNSSASIDLIITQDCSGFNLGSFFARRSAFTDRLFDIWWDPVMYEQKHMEWEHKEQDALEHLYEAQPYLRSHIAFLDQRMINSFPSGACAVPVSDEEQELIKKGKHHQPLDKRYHYNKADRDFMVNMAGCEWGRDCWSEMYAYRELSNWMNRTWWKQFEDAISGLWKKLNAPRVVEAEKNNDA</sequence>
<dbReference type="InterPro" id="IPR029044">
    <property type="entry name" value="Nucleotide-diphossugar_trans"/>
</dbReference>
<dbReference type="VEuPathDB" id="FungiDB:HMPREF1541_07990"/>
<evidence type="ECO:0008006" key="8">
    <source>
        <dbReference type="Google" id="ProtNLM"/>
    </source>
</evidence>
<dbReference type="GO" id="GO:0006487">
    <property type="term" value="P:protein N-linked glycosylation"/>
    <property type="evidence" value="ECO:0007669"/>
    <property type="project" value="EnsemblFungi"/>
</dbReference>
<evidence type="ECO:0000256" key="3">
    <source>
        <dbReference type="ARBA" id="ARBA00022679"/>
    </source>
</evidence>
<dbReference type="GeneID" id="19975329"/>
<protein>
    <recommendedName>
        <fullName evidence="8">Alpha-1,6-mannosyltransferase MNN10</fullName>
    </recommendedName>
</protein>
<dbReference type="STRING" id="1220924.W2RKJ1"/>
<keyword evidence="5" id="KW-0472">Membrane</keyword>
<keyword evidence="5" id="KW-1133">Transmembrane helix</keyword>
<dbReference type="GO" id="GO:0007114">
    <property type="term" value="P:cell budding"/>
    <property type="evidence" value="ECO:0007669"/>
    <property type="project" value="EnsemblFungi"/>
</dbReference>
<dbReference type="GO" id="GO:0000009">
    <property type="term" value="F:alpha-1,6-mannosyltransferase activity"/>
    <property type="evidence" value="ECO:0007669"/>
    <property type="project" value="EnsemblFungi"/>
</dbReference>
<evidence type="ECO:0000256" key="1">
    <source>
        <dbReference type="ARBA" id="ARBA00005664"/>
    </source>
</evidence>
<keyword evidence="5" id="KW-0812">Transmembrane</keyword>
<dbReference type="GO" id="GO:0000917">
    <property type="term" value="P:division septum assembly"/>
    <property type="evidence" value="ECO:0007669"/>
    <property type="project" value="EnsemblFungi"/>
</dbReference>
<feature type="region of interest" description="Disordered" evidence="4">
    <location>
        <begin position="1"/>
        <end position="72"/>
    </location>
</feature>
<dbReference type="Proteomes" id="UP000030752">
    <property type="component" value="Unassembled WGS sequence"/>
</dbReference>
<dbReference type="PANTHER" id="PTHR31306:SF5">
    <property type="entry name" value="ALPHA-1,6-MANNOSYLTRANSFERASE MNN10-RELATED"/>
    <property type="match status" value="1"/>
</dbReference>
<dbReference type="OrthoDB" id="407658at2759"/>
<organism evidence="6 7">
    <name type="scientific">Cyphellophora europaea (strain CBS 101466)</name>
    <name type="common">Phialophora europaea</name>
    <dbReference type="NCBI Taxonomy" id="1220924"/>
    <lineage>
        <taxon>Eukaryota</taxon>
        <taxon>Fungi</taxon>
        <taxon>Dikarya</taxon>
        <taxon>Ascomycota</taxon>
        <taxon>Pezizomycotina</taxon>
        <taxon>Eurotiomycetes</taxon>
        <taxon>Chaetothyriomycetidae</taxon>
        <taxon>Chaetothyriales</taxon>
        <taxon>Cyphellophoraceae</taxon>
        <taxon>Cyphellophora</taxon>
    </lineage>
</organism>
<dbReference type="eggNOG" id="KOG4748">
    <property type="taxonomic scope" value="Eukaryota"/>
</dbReference>
<dbReference type="InterPro" id="IPR008630">
    <property type="entry name" value="Glyco_trans_34"/>
</dbReference>
<name>W2RKJ1_CYPE1</name>
<dbReference type="HOGENOM" id="CLU_021434_0_0_1"/>
<keyword evidence="3" id="KW-0808">Transferase</keyword>
<dbReference type="GO" id="GO:0000032">
    <property type="term" value="P:cell wall mannoprotein biosynthetic process"/>
    <property type="evidence" value="ECO:0007669"/>
    <property type="project" value="EnsemblFungi"/>
</dbReference>
<feature type="compositionally biased region" description="Polar residues" evidence="4">
    <location>
        <begin position="33"/>
        <end position="42"/>
    </location>
</feature>
<proteinExistence type="inferred from homology"/>
<dbReference type="Pfam" id="PF05637">
    <property type="entry name" value="Glyco_transf_34"/>
    <property type="match status" value="1"/>
</dbReference>